<sequence length="265" mass="29470">MSSLHSISESATLARRLGVISGTVLVTAWFCCLILIRAACGRLRRGQVDEYARQWSRLLLRLVRMRLDVQGGLPDFNDGRRYIILCNHSSHYDIPATFASLPGSIRMLAKKELFAIPLFGAALRSGEFPSIDRRNHQQAVKDLQQAQRMLESGIVLWAAPEGTRSPDGQLQPFKKGCFHLALETNAVIVPLAIRGIHAVLPARSWRMNLGLPVELRVGEPLDASRYSVEQLPELMNETRARLQAMLDQPVEQAQDMADPQLGLAG</sequence>
<dbReference type="PANTHER" id="PTHR10434:SF11">
    <property type="entry name" value="1-ACYL-SN-GLYCEROL-3-PHOSPHATE ACYLTRANSFERASE"/>
    <property type="match status" value="1"/>
</dbReference>
<comment type="caution">
    <text evidence="6">The sequence shown here is derived from an EMBL/GenBank/DDBJ whole genome shotgun (WGS) entry which is preliminary data.</text>
</comment>
<dbReference type="SUPFAM" id="SSF69593">
    <property type="entry name" value="Glycerol-3-phosphate (1)-acyltransferase"/>
    <property type="match status" value="1"/>
</dbReference>
<keyword evidence="3 6" id="KW-0012">Acyltransferase</keyword>
<accession>A0ABR8TKX1</accession>
<dbReference type="CDD" id="cd07989">
    <property type="entry name" value="LPLAT_AGPAT-like"/>
    <property type="match status" value="1"/>
</dbReference>
<comment type="pathway">
    <text evidence="1">Lipid metabolism.</text>
</comment>
<protein>
    <submittedName>
        <fullName evidence="6">1-acyl-sn-glycerol-3-phosphate acyltransferase</fullName>
    </submittedName>
</protein>
<evidence type="ECO:0000256" key="1">
    <source>
        <dbReference type="ARBA" id="ARBA00005189"/>
    </source>
</evidence>
<keyword evidence="4" id="KW-0472">Membrane</keyword>
<gene>
    <name evidence="6" type="ORF">H9642_04330</name>
</gene>
<evidence type="ECO:0000256" key="4">
    <source>
        <dbReference type="SAM" id="Phobius"/>
    </source>
</evidence>
<evidence type="ECO:0000259" key="5">
    <source>
        <dbReference type="SMART" id="SM00563"/>
    </source>
</evidence>
<name>A0ABR8TKX1_9PSED</name>
<keyword evidence="4" id="KW-0812">Transmembrane</keyword>
<dbReference type="InterPro" id="IPR002123">
    <property type="entry name" value="Plipid/glycerol_acylTrfase"/>
</dbReference>
<keyword evidence="7" id="KW-1185">Reference proteome</keyword>
<dbReference type="PANTHER" id="PTHR10434">
    <property type="entry name" value="1-ACYL-SN-GLYCEROL-3-PHOSPHATE ACYLTRANSFERASE"/>
    <property type="match status" value="1"/>
</dbReference>
<dbReference type="Proteomes" id="UP000611945">
    <property type="component" value="Unassembled WGS sequence"/>
</dbReference>
<dbReference type="GO" id="GO:0016746">
    <property type="term" value="F:acyltransferase activity"/>
    <property type="evidence" value="ECO:0007669"/>
    <property type="project" value="UniProtKB-KW"/>
</dbReference>
<evidence type="ECO:0000256" key="3">
    <source>
        <dbReference type="ARBA" id="ARBA00023315"/>
    </source>
</evidence>
<proteinExistence type="predicted"/>
<keyword evidence="4" id="KW-1133">Transmembrane helix</keyword>
<reference evidence="6 7" key="1">
    <citation type="submission" date="2020-08" db="EMBL/GenBank/DDBJ databases">
        <title>A Genomic Blueprint of the Chicken Gut Microbiome.</title>
        <authorList>
            <person name="Gilroy R."/>
            <person name="Ravi A."/>
            <person name="Getino M."/>
            <person name="Pursley I."/>
            <person name="Horton D.L."/>
            <person name="Alikhan N.-F."/>
            <person name="Baker D."/>
            <person name="Gharbi K."/>
            <person name="Hall N."/>
            <person name="Watson M."/>
            <person name="Adriaenssens E.M."/>
            <person name="Foster-Nyarko E."/>
            <person name="Jarju S."/>
            <person name="Secka A."/>
            <person name="Antonio M."/>
            <person name="Oren A."/>
            <person name="Chaudhuri R."/>
            <person name="La Ragione R.M."/>
            <person name="Hildebrand F."/>
            <person name="Pallen M.J."/>
        </authorList>
    </citation>
    <scope>NUCLEOTIDE SEQUENCE [LARGE SCALE GENOMIC DNA]</scope>
    <source>
        <strain evidence="6 7">Sa2CUA2</strain>
    </source>
</reference>
<evidence type="ECO:0000313" key="7">
    <source>
        <dbReference type="Proteomes" id="UP000611945"/>
    </source>
</evidence>
<feature type="transmembrane region" description="Helical" evidence="4">
    <location>
        <begin position="17"/>
        <end position="36"/>
    </location>
</feature>
<evidence type="ECO:0000256" key="2">
    <source>
        <dbReference type="ARBA" id="ARBA00022679"/>
    </source>
</evidence>
<organism evidence="6 7">
    <name type="scientific">Serpens gallinarum</name>
    <dbReference type="NCBI Taxonomy" id="2763075"/>
    <lineage>
        <taxon>Bacteria</taxon>
        <taxon>Pseudomonadati</taxon>
        <taxon>Pseudomonadota</taxon>
        <taxon>Gammaproteobacteria</taxon>
        <taxon>Pseudomonadales</taxon>
        <taxon>Pseudomonadaceae</taxon>
        <taxon>Pseudomonas</taxon>
    </lineage>
</organism>
<dbReference type="RefSeq" id="WP_251835163.1">
    <property type="nucleotide sequence ID" value="NZ_JACSQG010000001.1"/>
</dbReference>
<feature type="domain" description="Phospholipid/glycerol acyltransferase" evidence="5">
    <location>
        <begin position="82"/>
        <end position="196"/>
    </location>
</feature>
<dbReference type="Pfam" id="PF01553">
    <property type="entry name" value="Acyltransferase"/>
    <property type="match status" value="1"/>
</dbReference>
<keyword evidence="2" id="KW-0808">Transferase</keyword>
<evidence type="ECO:0000313" key="6">
    <source>
        <dbReference type="EMBL" id="MBD7976411.1"/>
    </source>
</evidence>
<dbReference type="SMART" id="SM00563">
    <property type="entry name" value="PlsC"/>
    <property type="match status" value="1"/>
</dbReference>
<dbReference type="EMBL" id="JACSQG010000001">
    <property type="protein sequence ID" value="MBD7976411.1"/>
    <property type="molecule type" value="Genomic_DNA"/>
</dbReference>